<dbReference type="InterPro" id="IPR009056">
    <property type="entry name" value="Cyt_c-like_dom"/>
</dbReference>
<dbReference type="AlphaFoldDB" id="A0A1V4I3T0"/>
<dbReference type="GO" id="GO:0020037">
    <property type="term" value="F:heme binding"/>
    <property type="evidence" value="ECO:0007669"/>
    <property type="project" value="InterPro"/>
</dbReference>
<dbReference type="PRINTS" id="PR00604">
    <property type="entry name" value="CYTCHRMECIAB"/>
</dbReference>
<keyword evidence="9 11" id="KW-0408">Iron</keyword>
<dbReference type="OrthoDB" id="9805828at2"/>
<dbReference type="PROSITE" id="PS51007">
    <property type="entry name" value="CYTC"/>
    <property type="match status" value="1"/>
</dbReference>
<dbReference type="GO" id="GO:0046872">
    <property type="term" value="F:metal ion binding"/>
    <property type="evidence" value="ECO:0007669"/>
    <property type="project" value="UniProtKB-KW"/>
</dbReference>
<keyword evidence="3" id="KW-1003">Cell membrane</keyword>
<evidence type="ECO:0000256" key="2">
    <source>
        <dbReference type="ARBA" id="ARBA00022448"/>
    </source>
</evidence>
<dbReference type="GO" id="GO:0009055">
    <property type="term" value="F:electron transfer activity"/>
    <property type="evidence" value="ECO:0007669"/>
    <property type="project" value="InterPro"/>
</dbReference>
<feature type="domain" description="Cytochrome c" evidence="12">
    <location>
        <begin position="81"/>
        <end position="181"/>
    </location>
</feature>
<evidence type="ECO:0000256" key="3">
    <source>
        <dbReference type="ARBA" id="ARBA00022475"/>
    </source>
</evidence>
<keyword evidence="6 11" id="KW-0479">Metal-binding</keyword>
<dbReference type="Gene3D" id="1.10.760.10">
    <property type="entry name" value="Cytochrome c-like domain"/>
    <property type="match status" value="1"/>
</dbReference>
<evidence type="ECO:0000256" key="9">
    <source>
        <dbReference type="ARBA" id="ARBA00023004"/>
    </source>
</evidence>
<dbReference type="Pfam" id="PF00034">
    <property type="entry name" value="Cytochrom_C"/>
    <property type="match status" value="1"/>
</dbReference>
<gene>
    <name evidence="13" type="ORF">B2M20_01565</name>
</gene>
<dbReference type="SUPFAM" id="SSF46626">
    <property type="entry name" value="Cytochrome c"/>
    <property type="match status" value="1"/>
</dbReference>
<evidence type="ECO:0000256" key="8">
    <source>
        <dbReference type="ARBA" id="ARBA00022989"/>
    </source>
</evidence>
<evidence type="ECO:0000313" key="14">
    <source>
        <dbReference type="Proteomes" id="UP000189940"/>
    </source>
</evidence>
<dbReference type="GO" id="GO:0005886">
    <property type="term" value="C:plasma membrane"/>
    <property type="evidence" value="ECO:0007669"/>
    <property type="project" value="UniProtKB-SubCell"/>
</dbReference>
<protein>
    <submittedName>
        <fullName evidence="13">Cytochrome c family protein</fullName>
    </submittedName>
</protein>
<reference evidence="13 14" key="1">
    <citation type="submission" date="2017-02" db="EMBL/GenBank/DDBJ databases">
        <title>Genome sequence of the nitrite-oxidizing bacterium Nitrobacter vulgaris strain Ab1.</title>
        <authorList>
            <person name="Mellbye B.L."/>
            <person name="Davis E.W."/>
            <person name="Spieck E."/>
            <person name="Chang J.H."/>
            <person name="Bottomley P.J."/>
            <person name="Sayavedra-Soto L.A."/>
        </authorList>
    </citation>
    <scope>NUCLEOTIDE SEQUENCE [LARGE SCALE GENOMIC DNA]</scope>
    <source>
        <strain evidence="13 14">Ab1</strain>
    </source>
</reference>
<organism evidence="13 14">
    <name type="scientific">Nitrobacter vulgaris</name>
    <dbReference type="NCBI Taxonomy" id="29421"/>
    <lineage>
        <taxon>Bacteria</taxon>
        <taxon>Pseudomonadati</taxon>
        <taxon>Pseudomonadota</taxon>
        <taxon>Alphaproteobacteria</taxon>
        <taxon>Hyphomicrobiales</taxon>
        <taxon>Nitrobacteraceae</taxon>
        <taxon>Nitrobacter</taxon>
    </lineage>
</organism>
<proteinExistence type="predicted"/>
<dbReference type="FunFam" id="1.10.760.10:FF:000026">
    <property type="entry name" value="Cytochrome C, membrane-bound"/>
    <property type="match status" value="1"/>
</dbReference>
<evidence type="ECO:0000259" key="12">
    <source>
        <dbReference type="PROSITE" id="PS51007"/>
    </source>
</evidence>
<evidence type="ECO:0000256" key="1">
    <source>
        <dbReference type="ARBA" id="ARBA00004162"/>
    </source>
</evidence>
<dbReference type="STRING" id="29421.B2M20_01565"/>
<keyword evidence="7" id="KW-0249">Electron transport</keyword>
<sequence>MINKFLGAVLGTCLVLLVMNFVAKTIFASHAPAKPGYKIEVKEAPEAAHKEAVHKDDKPAASSKEAEVASAVSLGKRLQAASVENGAIVAKKCAACHTLEKGGPNRVGPNLYGIVGEPRGKGHDFNFSAAMKAKGGTWTLDELDKFLAGPKEYIPGTAMSFAGIPKDTDRADLIAYLRKNSDKP</sequence>
<dbReference type="PANTHER" id="PTHR11961">
    <property type="entry name" value="CYTOCHROME C"/>
    <property type="match status" value="1"/>
</dbReference>
<keyword evidence="5" id="KW-0812">Transmembrane</keyword>
<comment type="subcellular location">
    <subcellularLocation>
        <location evidence="1">Cell membrane</location>
        <topology evidence="1">Single-pass membrane protein</topology>
    </subcellularLocation>
</comment>
<dbReference type="InterPro" id="IPR002327">
    <property type="entry name" value="Cyt_c_1A/1B"/>
</dbReference>
<evidence type="ECO:0000256" key="4">
    <source>
        <dbReference type="ARBA" id="ARBA00022617"/>
    </source>
</evidence>
<keyword evidence="14" id="KW-1185">Reference proteome</keyword>
<dbReference type="InterPro" id="IPR036909">
    <property type="entry name" value="Cyt_c-like_dom_sf"/>
</dbReference>
<dbReference type="RefSeq" id="WP_079445347.1">
    <property type="nucleotide sequence ID" value="NZ_JAVDPZ010000006.1"/>
</dbReference>
<keyword evidence="8" id="KW-1133">Transmembrane helix</keyword>
<comment type="caution">
    <text evidence="13">The sequence shown here is derived from an EMBL/GenBank/DDBJ whole genome shotgun (WGS) entry which is preliminary data.</text>
</comment>
<name>A0A1V4I3T0_NITVU</name>
<keyword evidence="4 11" id="KW-0349">Heme</keyword>
<accession>A0A1V4I3T0</accession>
<evidence type="ECO:0000256" key="6">
    <source>
        <dbReference type="ARBA" id="ARBA00022723"/>
    </source>
</evidence>
<evidence type="ECO:0000256" key="7">
    <source>
        <dbReference type="ARBA" id="ARBA00022982"/>
    </source>
</evidence>
<keyword evidence="2" id="KW-0813">Transport</keyword>
<evidence type="ECO:0000256" key="11">
    <source>
        <dbReference type="PROSITE-ProRule" id="PRU00433"/>
    </source>
</evidence>
<evidence type="ECO:0000256" key="5">
    <source>
        <dbReference type="ARBA" id="ARBA00022692"/>
    </source>
</evidence>
<keyword evidence="10" id="KW-0472">Membrane</keyword>
<evidence type="ECO:0000256" key="10">
    <source>
        <dbReference type="ARBA" id="ARBA00023136"/>
    </source>
</evidence>
<dbReference type="EMBL" id="MWPQ01000004">
    <property type="protein sequence ID" value="OPH84452.1"/>
    <property type="molecule type" value="Genomic_DNA"/>
</dbReference>
<dbReference type="Proteomes" id="UP000189940">
    <property type="component" value="Unassembled WGS sequence"/>
</dbReference>
<evidence type="ECO:0000313" key="13">
    <source>
        <dbReference type="EMBL" id="OPH84452.1"/>
    </source>
</evidence>